<evidence type="ECO:0000313" key="6">
    <source>
        <dbReference type="Proteomes" id="UP000326554"/>
    </source>
</evidence>
<keyword evidence="3" id="KW-0804">Transcription</keyword>
<keyword evidence="6" id="KW-1185">Reference proteome</keyword>
<sequence length="334" mass="37032">MGYVTSLFARKMVAAAGDGIRADEMLKSVGIDPEDPWDPKQMIPAESYYDMLERIAEQIDVTDLPVRTGASMRLDEYGALGLAFKAATSLGASYSRVERYARLWTSVVEYELRPANGGTLFILHRAGERRLGMRLSNEATLASAVSIARQVSPVPVSPEIVLVRHAAPVSVAAHEEWFGCPVRFDAELDAILYSRETLDRPNILGDEGISRYLISHLDAELSRISDVPAVVSQAKDAIAQALSEGTPKMSEIARRLGFSARSFHRRLSEHGMSYHALTEETRRDLAEGLLRDDRHSLAEIAFLTGFSEQSAFTRAFKRWMGTTPASYRKERAVP</sequence>
<proteinExistence type="predicted"/>
<reference evidence="5 6" key="1">
    <citation type="submission" date="2019-09" db="EMBL/GenBank/DDBJ databases">
        <authorList>
            <person name="Park J.-S."/>
            <person name="Choi H.-J."/>
        </authorList>
    </citation>
    <scope>NUCLEOTIDE SEQUENCE [LARGE SCALE GENOMIC DNA]</scope>
    <source>
        <strain evidence="5 6">176SS1-4</strain>
    </source>
</reference>
<dbReference type="Pfam" id="PF12625">
    <property type="entry name" value="Arabinose_bd"/>
    <property type="match status" value="1"/>
</dbReference>
<keyword evidence="2" id="KW-0238">DNA-binding</keyword>
<dbReference type="RefSeq" id="WP_150444402.1">
    <property type="nucleotide sequence ID" value="NZ_VYQE01000002.1"/>
</dbReference>
<dbReference type="InterPro" id="IPR032687">
    <property type="entry name" value="AraC-type_N"/>
</dbReference>
<dbReference type="InterPro" id="IPR018060">
    <property type="entry name" value="HTH_AraC"/>
</dbReference>
<dbReference type="PROSITE" id="PS01124">
    <property type="entry name" value="HTH_ARAC_FAMILY_2"/>
    <property type="match status" value="1"/>
</dbReference>
<dbReference type="SMART" id="SM00342">
    <property type="entry name" value="HTH_ARAC"/>
    <property type="match status" value="1"/>
</dbReference>
<dbReference type="PANTHER" id="PTHR47894">
    <property type="entry name" value="HTH-TYPE TRANSCRIPTIONAL REGULATOR GADX"/>
    <property type="match status" value="1"/>
</dbReference>
<gene>
    <name evidence="5" type="ORF">F3S47_06295</name>
</gene>
<dbReference type="PANTHER" id="PTHR47894:SF1">
    <property type="entry name" value="HTH-TYPE TRANSCRIPTIONAL REGULATOR VQSM"/>
    <property type="match status" value="1"/>
</dbReference>
<evidence type="ECO:0000259" key="4">
    <source>
        <dbReference type="PROSITE" id="PS01124"/>
    </source>
</evidence>
<dbReference type="GO" id="GO:0005829">
    <property type="term" value="C:cytosol"/>
    <property type="evidence" value="ECO:0007669"/>
    <property type="project" value="TreeGrafter"/>
</dbReference>
<keyword evidence="1" id="KW-0805">Transcription regulation</keyword>
<dbReference type="GO" id="GO:0003700">
    <property type="term" value="F:DNA-binding transcription factor activity"/>
    <property type="evidence" value="ECO:0007669"/>
    <property type="project" value="InterPro"/>
</dbReference>
<dbReference type="AlphaFoldDB" id="A0A5J5GKQ0"/>
<evidence type="ECO:0000256" key="2">
    <source>
        <dbReference type="ARBA" id="ARBA00023125"/>
    </source>
</evidence>
<dbReference type="GO" id="GO:0000976">
    <property type="term" value="F:transcription cis-regulatory region binding"/>
    <property type="evidence" value="ECO:0007669"/>
    <property type="project" value="TreeGrafter"/>
</dbReference>
<comment type="caution">
    <text evidence="5">The sequence shown here is derived from an EMBL/GenBank/DDBJ whole genome shotgun (WGS) entry which is preliminary data.</text>
</comment>
<evidence type="ECO:0000313" key="5">
    <source>
        <dbReference type="EMBL" id="KAA9008869.1"/>
    </source>
</evidence>
<name>A0A5J5GKQ0_9RHOB</name>
<organism evidence="5 6">
    <name type="scientific">Histidinibacterium aquaticum</name>
    <dbReference type="NCBI Taxonomy" id="2613962"/>
    <lineage>
        <taxon>Bacteria</taxon>
        <taxon>Pseudomonadati</taxon>
        <taxon>Pseudomonadota</taxon>
        <taxon>Alphaproteobacteria</taxon>
        <taxon>Rhodobacterales</taxon>
        <taxon>Paracoccaceae</taxon>
        <taxon>Histidinibacterium</taxon>
    </lineage>
</organism>
<dbReference type="Gene3D" id="1.10.10.60">
    <property type="entry name" value="Homeodomain-like"/>
    <property type="match status" value="1"/>
</dbReference>
<accession>A0A5J5GKQ0</accession>
<evidence type="ECO:0000256" key="1">
    <source>
        <dbReference type="ARBA" id="ARBA00023015"/>
    </source>
</evidence>
<dbReference type="PRINTS" id="PR00032">
    <property type="entry name" value="HTHARAC"/>
</dbReference>
<evidence type="ECO:0000256" key="3">
    <source>
        <dbReference type="ARBA" id="ARBA00023163"/>
    </source>
</evidence>
<dbReference type="SUPFAM" id="SSF46689">
    <property type="entry name" value="Homeodomain-like"/>
    <property type="match status" value="1"/>
</dbReference>
<protein>
    <submittedName>
        <fullName evidence="5">AraC family transcriptional regulator</fullName>
    </submittedName>
</protein>
<dbReference type="InterPro" id="IPR020449">
    <property type="entry name" value="Tscrpt_reg_AraC-type_HTH"/>
</dbReference>
<dbReference type="Pfam" id="PF12833">
    <property type="entry name" value="HTH_18"/>
    <property type="match status" value="1"/>
</dbReference>
<dbReference type="Proteomes" id="UP000326554">
    <property type="component" value="Unassembled WGS sequence"/>
</dbReference>
<dbReference type="InterPro" id="IPR009057">
    <property type="entry name" value="Homeodomain-like_sf"/>
</dbReference>
<dbReference type="EMBL" id="VYQE01000002">
    <property type="protein sequence ID" value="KAA9008869.1"/>
    <property type="molecule type" value="Genomic_DNA"/>
</dbReference>
<feature type="domain" description="HTH araC/xylS-type" evidence="4">
    <location>
        <begin position="232"/>
        <end position="330"/>
    </location>
</feature>